<evidence type="ECO:0008006" key="2">
    <source>
        <dbReference type="Google" id="ProtNLM"/>
    </source>
</evidence>
<sequence>QWVHPSASSRGTVSMEWSRVEIEMLGAGAPASPSLGVTMPGLDATAEEMHGLFLEDLPHFDDVRAGHDRVFSDVAAPVEMSKSLAREIQPLEELLREFGGSRSDHRIVIPLPSTLPDGLIVEKLASDEGDIVRLIAPERFGGVLRKFEMPEGRRLTGASWEEGVLSLTMD</sequence>
<accession>A0A381X022</accession>
<organism evidence="1">
    <name type="scientific">marine metagenome</name>
    <dbReference type="NCBI Taxonomy" id="408172"/>
    <lineage>
        <taxon>unclassified sequences</taxon>
        <taxon>metagenomes</taxon>
        <taxon>ecological metagenomes</taxon>
    </lineage>
</organism>
<dbReference type="AlphaFoldDB" id="A0A381X022"/>
<proteinExistence type="predicted"/>
<protein>
    <recommendedName>
        <fullName evidence="2">SHSP domain-containing protein</fullName>
    </recommendedName>
</protein>
<reference evidence="1" key="1">
    <citation type="submission" date="2018-05" db="EMBL/GenBank/DDBJ databases">
        <authorList>
            <person name="Lanie J.A."/>
            <person name="Ng W.-L."/>
            <person name="Kazmierczak K.M."/>
            <person name="Andrzejewski T.M."/>
            <person name="Davidsen T.M."/>
            <person name="Wayne K.J."/>
            <person name="Tettelin H."/>
            <person name="Glass J.I."/>
            <person name="Rusch D."/>
            <person name="Podicherti R."/>
            <person name="Tsui H.-C.T."/>
            <person name="Winkler M.E."/>
        </authorList>
    </citation>
    <scope>NUCLEOTIDE SEQUENCE</scope>
</reference>
<feature type="non-terminal residue" evidence="1">
    <location>
        <position position="1"/>
    </location>
</feature>
<dbReference type="EMBL" id="UINC01013383">
    <property type="protein sequence ID" value="SVA57861.1"/>
    <property type="molecule type" value="Genomic_DNA"/>
</dbReference>
<name>A0A381X022_9ZZZZ</name>
<evidence type="ECO:0000313" key="1">
    <source>
        <dbReference type="EMBL" id="SVA57861.1"/>
    </source>
</evidence>
<gene>
    <name evidence="1" type="ORF">METZ01_LOCUS110715</name>
</gene>